<name>A0A0E9UBK4_ANGAN</name>
<dbReference type="AlphaFoldDB" id="A0A0E9UBK4"/>
<reference evidence="1" key="2">
    <citation type="journal article" date="2015" name="Fish Shellfish Immunol.">
        <title>Early steps in the European eel (Anguilla anguilla)-Vibrio vulnificus interaction in the gills: Role of the RtxA13 toxin.</title>
        <authorList>
            <person name="Callol A."/>
            <person name="Pajuelo D."/>
            <person name="Ebbesson L."/>
            <person name="Teles M."/>
            <person name="MacKenzie S."/>
            <person name="Amaro C."/>
        </authorList>
    </citation>
    <scope>NUCLEOTIDE SEQUENCE</scope>
</reference>
<proteinExistence type="predicted"/>
<sequence length="33" mass="3586">MGDALIRFGVQIQDGHGVGEPTFGGLNLQVRFR</sequence>
<organism evidence="1">
    <name type="scientific">Anguilla anguilla</name>
    <name type="common">European freshwater eel</name>
    <name type="synonym">Muraena anguilla</name>
    <dbReference type="NCBI Taxonomy" id="7936"/>
    <lineage>
        <taxon>Eukaryota</taxon>
        <taxon>Metazoa</taxon>
        <taxon>Chordata</taxon>
        <taxon>Craniata</taxon>
        <taxon>Vertebrata</taxon>
        <taxon>Euteleostomi</taxon>
        <taxon>Actinopterygii</taxon>
        <taxon>Neopterygii</taxon>
        <taxon>Teleostei</taxon>
        <taxon>Anguilliformes</taxon>
        <taxon>Anguillidae</taxon>
        <taxon>Anguilla</taxon>
    </lineage>
</organism>
<protein>
    <submittedName>
        <fullName evidence="1">Uncharacterized protein</fullName>
    </submittedName>
</protein>
<accession>A0A0E9UBK4</accession>
<reference evidence="1" key="1">
    <citation type="submission" date="2014-11" db="EMBL/GenBank/DDBJ databases">
        <authorList>
            <person name="Amaro Gonzalez C."/>
        </authorList>
    </citation>
    <scope>NUCLEOTIDE SEQUENCE</scope>
</reference>
<evidence type="ECO:0000313" key="1">
    <source>
        <dbReference type="EMBL" id="JAH63112.1"/>
    </source>
</evidence>
<dbReference type="EMBL" id="GBXM01045465">
    <property type="protein sequence ID" value="JAH63112.1"/>
    <property type="molecule type" value="Transcribed_RNA"/>
</dbReference>